<accession>A0A9D1Z0Z9</accession>
<organism evidence="7 8">
    <name type="scientific">Candidatus Alistipes intestinigallinarum</name>
    <dbReference type="NCBI Taxonomy" id="2838440"/>
    <lineage>
        <taxon>Bacteria</taxon>
        <taxon>Pseudomonadati</taxon>
        <taxon>Bacteroidota</taxon>
        <taxon>Bacteroidia</taxon>
        <taxon>Bacteroidales</taxon>
        <taxon>Rikenellaceae</taxon>
        <taxon>Alistipes</taxon>
    </lineage>
</organism>
<feature type="domain" description="RNA polymerase sigma-70 region 2" evidence="5">
    <location>
        <begin position="19"/>
        <end position="87"/>
    </location>
</feature>
<keyword evidence="3" id="KW-0731">Sigma factor</keyword>
<dbReference type="Pfam" id="PF08281">
    <property type="entry name" value="Sigma70_r4_2"/>
    <property type="match status" value="1"/>
</dbReference>
<comment type="caution">
    <text evidence="7">The sequence shown here is derived from an EMBL/GenBank/DDBJ whole genome shotgun (WGS) entry which is preliminary data.</text>
</comment>
<dbReference type="InterPro" id="IPR039425">
    <property type="entry name" value="RNA_pol_sigma-70-like"/>
</dbReference>
<keyword evidence="2" id="KW-0805">Transcription regulation</keyword>
<evidence type="ECO:0000256" key="1">
    <source>
        <dbReference type="ARBA" id="ARBA00010641"/>
    </source>
</evidence>
<dbReference type="InterPro" id="IPR013249">
    <property type="entry name" value="RNA_pol_sigma70_r4_t2"/>
</dbReference>
<proteinExistence type="inferred from homology"/>
<evidence type="ECO:0000259" key="6">
    <source>
        <dbReference type="Pfam" id="PF08281"/>
    </source>
</evidence>
<feature type="domain" description="RNA polymerase sigma factor 70 region 4 type 2" evidence="6">
    <location>
        <begin position="115"/>
        <end position="161"/>
    </location>
</feature>
<dbReference type="PANTHER" id="PTHR43133:SF46">
    <property type="entry name" value="RNA POLYMERASE SIGMA-70 FACTOR ECF SUBFAMILY"/>
    <property type="match status" value="1"/>
</dbReference>
<dbReference type="SUPFAM" id="SSF88659">
    <property type="entry name" value="Sigma3 and sigma4 domains of RNA polymerase sigma factors"/>
    <property type="match status" value="1"/>
</dbReference>
<keyword evidence="4" id="KW-0804">Transcription</keyword>
<comment type="similarity">
    <text evidence="1">Belongs to the sigma-70 factor family. ECF subfamily.</text>
</comment>
<dbReference type="NCBIfam" id="TIGR02937">
    <property type="entry name" value="sigma70-ECF"/>
    <property type="match status" value="1"/>
</dbReference>
<evidence type="ECO:0000256" key="4">
    <source>
        <dbReference type="ARBA" id="ARBA00023163"/>
    </source>
</evidence>
<reference evidence="7" key="2">
    <citation type="submission" date="2021-04" db="EMBL/GenBank/DDBJ databases">
        <authorList>
            <person name="Gilroy R."/>
        </authorList>
    </citation>
    <scope>NUCLEOTIDE SEQUENCE</scope>
    <source>
        <strain evidence="7">5134</strain>
    </source>
</reference>
<gene>
    <name evidence="7" type="ORF">H9828_05555</name>
</gene>
<reference evidence="7" key="1">
    <citation type="journal article" date="2021" name="PeerJ">
        <title>Extensive microbial diversity within the chicken gut microbiome revealed by metagenomics and culture.</title>
        <authorList>
            <person name="Gilroy R."/>
            <person name="Ravi A."/>
            <person name="Getino M."/>
            <person name="Pursley I."/>
            <person name="Horton D.L."/>
            <person name="Alikhan N.F."/>
            <person name="Baker D."/>
            <person name="Gharbi K."/>
            <person name="Hall N."/>
            <person name="Watson M."/>
            <person name="Adriaenssens E.M."/>
            <person name="Foster-Nyarko E."/>
            <person name="Jarju S."/>
            <person name="Secka A."/>
            <person name="Antonio M."/>
            <person name="Oren A."/>
            <person name="Chaudhuri R.R."/>
            <person name="La Ragione R."/>
            <person name="Hildebrand F."/>
            <person name="Pallen M.J."/>
        </authorList>
    </citation>
    <scope>NUCLEOTIDE SEQUENCE</scope>
    <source>
        <strain evidence="7">5134</strain>
    </source>
</reference>
<evidence type="ECO:0000256" key="3">
    <source>
        <dbReference type="ARBA" id="ARBA00023082"/>
    </source>
</evidence>
<dbReference type="InterPro" id="IPR007627">
    <property type="entry name" value="RNA_pol_sigma70_r2"/>
</dbReference>
<evidence type="ECO:0000313" key="7">
    <source>
        <dbReference type="EMBL" id="HIY68862.1"/>
    </source>
</evidence>
<name>A0A9D1Z0Z9_9BACT</name>
<dbReference type="GO" id="GO:0006352">
    <property type="term" value="P:DNA-templated transcription initiation"/>
    <property type="evidence" value="ECO:0007669"/>
    <property type="project" value="InterPro"/>
</dbReference>
<dbReference type="PANTHER" id="PTHR43133">
    <property type="entry name" value="RNA POLYMERASE ECF-TYPE SIGMA FACTO"/>
    <property type="match status" value="1"/>
</dbReference>
<dbReference type="SUPFAM" id="SSF88946">
    <property type="entry name" value="Sigma2 domain of RNA polymerase sigma factors"/>
    <property type="match status" value="1"/>
</dbReference>
<dbReference type="InterPro" id="IPR013325">
    <property type="entry name" value="RNA_pol_sigma_r2"/>
</dbReference>
<dbReference type="Gene3D" id="1.10.10.10">
    <property type="entry name" value="Winged helix-like DNA-binding domain superfamily/Winged helix DNA-binding domain"/>
    <property type="match status" value="1"/>
</dbReference>
<dbReference type="CDD" id="cd06171">
    <property type="entry name" value="Sigma70_r4"/>
    <property type="match status" value="1"/>
</dbReference>
<dbReference type="InterPro" id="IPR014284">
    <property type="entry name" value="RNA_pol_sigma-70_dom"/>
</dbReference>
<evidence type="ECO:0000259" key="5">
    <source>
        <dbReference type="Pfam" id="PF04542"/>
    </source>
</evidence>
<protein>
    <submittedName>
        <fullName evidence="7">Sigma-70 family RNA polymerase sigma factor</fullName>
    </submittedName>
</protein>
<dbReference type="GO" id="GO:0016987">
    <property type="term" value="F:sigma factor activity"/>
    <property type="evidence" value="ECO:0007669"/>
    <property type="project" value="UniProtKB-KW"/>
</dbReference>
<dbReference type="Pfam" id="PF04542">
    <property type="entry name" value="Sigma70_r2"/>
    <property type="match status" value="1"/>
</dbReference>
<dbReference type="Proteomes" id="UP000886844">
    <property type="component" value="Unassembled WGS sequence"/>
</dbReference>
<dbReference type="InterPro" id="IPR036388">
    <property type="entry name" value="WH-like_DNA-bd_sf"/>
</dbReference>
<dbReference type="InterPro" id="IPR013324">
    <property type="entry name" value="RNA_pol_sigma_r3/r4-like"/>
</dbReference>
<dbReference type="GO" id="GO:0003677">
    <property type="term" value="F:DNA binding"/>
    <property type="evidence" value="ECO:0007669"/>
    <property type="project" value="InterPro"/>
</dbReference>
<sequence length="190" mass="22692">MTRYEYIFSEFQSGNITPFYERMYPELLLYTSRLLGDEYAFLTEDCVQDAIFQAYKRHGEFRSPLQWKVFIYTCIRNGVFSRLRKSRAQRNYLARIDDRDEDLSVSMIEQETLSLLYEAIESLPEKYRKIFDLSFEQGLRNAEIARQLEIAEITVKKRKARLIDLLKERLKGKLDDRSLELLLLLLFMQG</sequence>
<dbReference type="Gene3D" id="1.10.1740.10">
    <property type="match status" value="1"/>
</dbReference>
<dbReference type="EMBL" id="DXDA01000048">
    <property type="protein sequence ID" value="HIY68862.1"/>
    <property type="molecule type" value="Genomic_DNA"/>
</dbReference>
<evidence type="ECO:0000313" key="8">
    <source>
        <dbReference type="Proteomes" id="UP000886844"/>
    </source>
</evidence>
<evidence type="ECO:0000256" key="2">
    <source>
        <dbReference type="ARBA" id="ARBA00023015"/>
    </source>
</evidence>
<dbReference type="AlphaFoldDB" id="A0A9D1Z0Z9"/>